<reference evidence="1" key="1">
    <citation type="submission" date="2023-10" db="EMBL/GenBank/DDBJ databases">
        <title>Draft Genome Sequence of a Shiga toxin-producing Escherichia coli strain from deer meat showing an IS-element integration in the B-subunit of the Shiga toxin Stx2b gene.</title>
        <authorList>
            <person name="Projahn M."/>
            <person name="Borowiak M."/>
        </authorList>
    </citation>
    <scope>NUCLEOTIDE SEQUENCE</scope>
    <source>
        <strain evidence="1">BfR-EC-18960</strain>
    </source>
</reference>
<dbReference type="RefSeq" id="WP_044705419.1">
    <property type="nucleotide sequence ID" value="NZ_JAETYH010000035.1"/>
</dbReference>
<sequence>MEDWRTKPRTGASQFAGYEEEIRLLKEKKYTNKQIYDAISQKGITIGQKMFYIYMRRMFNDELYIKPSASKNKKEKTVLSDNIIKETTAWNNVNIRSLRLIKDLESYGLTPEIVREWREPNEMAVRQHLTVLISKKGIIK</sequence>
<protein>
    <submittedName>
        <fullName evidence="1">Uncharacterized protein</fullName>
    </submittedName>
</protein>
<name>A0AAP6B4M0_ECOLX</name>
<dbReference type="Proteomes" id="UP001271591">
    <property type="component" value="Unassembled WGS sequence"/>
</dbReference>
<comment type="caution">
    <text evidence="1">The sequence shown here is derived from an EMBL/GenBank/DDBJ whole genome shotgun (WGS) entry which is preliminary data.</text>
</comment>
<gene>
    <name evidence="1" type="ORF">R8G00_30200</name>
</gene>
<accession>A0AAP6B4M0</accession>
<dbReference type="AlphaFoldDB" id="A0AAP6B4M0"/>
<evidence type="ECO:0000313" key="2">
    <source>
        <dbReference type="Proteomes" id="UP001271591"/>
    </source>
</evidence>
<evidence type="ECO:0000313" key="1">
    <source>
        <dbReference type="EMBL" id="MDW9353679.1"/>
    </source>
</evidence>
<dbReference type="EMBL" id="JAWPMK010000006">
    <property type="protein sequence ID" value="MDW9353679.1"/>
    <property type="molecule type" value="Genomic_DNA"/>
</dbReference>
<proteinExistence type="predicted"/>
<organism evidence="1 2">
    <name type="scientific">Escherichia coli</name>
    <dbReference type="NCBI Taxonomy" id="562"/>
    <lineage>
        <taxon>Bacteria</taxon>
        <taxon>Pseudomonadati</taxon>
        <taxon>Pseudomonadota</taxon>
        <taxon>Gammaproteobacteria</taxon>
        <taxon>Enterobacterales</taxon>
        <taxon>Enterobacteriaceae</taxon>
        <taxon>Escherichia</taxon>
    </lineage>
</organism>